<dbReference type="RefSeq" id="WP_284194733.1">
    <property type="nucleotide sequence ID" value="NZ_BSOG01000001.1"/>
</dbReference>
<gene>
    <name evidence="2" type="ORF">GCM10007907_03740</name>
</gene>
<keyword evidence="3" id="KW-1185">Reference proteome</keyword>
<evidence type="ECO:0000313" key="2">
    <source>
        <dbReference type="EMBL" id="GLR11584.1"/>
    </source>
</evidence>
<comment type="caution">
    <text evidence="2">The sequence shown here is derived from an EMBL/GenBank/DDBJ whole genome shotgun (WGS) entry which is preliminary data.</text>
</comment>
<dbReference type="Proteomes" id="UP001156706">
    <property type="component" value="Unassembled WGS sequence"/>
</dbReference>
<evidence type="ECO:0000313" key="3">
    <source>
        <dbReference type="Proteomes" id="UP001156706"/>
    </source>
</evidence>
<keyword evidence="1" id="KW-0472">Membrane</keyword>
<feature type="transmembrane region" description="Helical" evidence="1">
    <location>
        <begin position="29"/>
        <end position="47"/>
    </location>
</feature>
<keyword evidence="1" id="KW-1133">Transmembrane helix</keyword>
<name>A0ABQ5YCG8_9NEIS</name>
<feature type="transmembrane region" description="Helical" evidence="1">
    <location>
        <begin position="5"/>
        <end position="23"/>
    </location>
</feature>
<proteinExistence type="predicted"/>
<dbReference type="EMBL" id="BSOG01000001">
    <property type="protein sequence ID" value="GLR11584.1"/>
    <property type="molecule type" value="Genomic_DNA"/>
</dbReference>
<accession>A0ABQ5YCG8</accession>
<evidence type="ECO:0000256" key="1">
    <source>
        <dbReference type="SAM" id="Phobius"/>
    </source>
</evidence>
<organism evidence="2 3">
    <name type="scientific">Chitinimonas prasina</name>
    <dbReference type="NCBI Taxonomy" id="1434937"/>
    <lineage>
        <taxon>Bacteria</taxon>
        <taxon>Pseudomonadati</taxon>
        <taxon>Pseudomonadota</taxon>
        <taxon>Betaproteobacteria</taxon>
        <taxon>Neisseriales</taxon>
        <taxon>Chitinibacteraceae</taxon>
        <taxon>Chitinimonas</taxon>
    </lineage>
</organism>
<keyword evidence="1" id="KW-0812">Transmembrane</keyword>
<reference evidence="3" key="1">
    <citation type="journal article" date="2019" name="Int. J. Syst. Evol. Microbiol.">
        <title>The Global Catalogue of Microorganisms (GCM) 10K type strain sequencing project: providing services to taxonomists for standard genome sequencing and annotation.</title>
        <authorList>
            <consortium name="The Broad Institute Genomics Platform"/>
            <consortium name="The Broad Institute Genome Sequencing Center for Infectious Disease"/>
            <person name="Wu L."/>
            <person name="Ma J."/>
        </authorList>
    </citation>
    <scope>NUCLEOTIDE SEQUENCE [LARGE SCALE GENOMIC DNA]</scope>
    <source>
        <strain evidence="3">NBRC 110044</strain>
    </source>
</reference>
<sequence>MLIVVIGYLYVVGIVGVVALASGHFASGIFTLLFAGLLPTWLWLTILRRKRINHRALLQEQAEAQAAAPPANSEP</sequence>
<protein>
    <submittedName>
        <fullName evidence="2">Uncharacterized protein</fullName>
    </submittedName>
</protein>